<dbReference type="PROSITE" id="PS00662">
    <property type="entry name" value="T2SP_E"/>
    <property type="match status" value="1"/>
</dbReference>
<dbReference type="Gene3D" id="3.40.50.300">
    <property type="entry name" value="P-loop containing nucleotide triphosphate hydrolases"/>
    <property type="match status" value="1"/>
</dbReference>
<dbReference type="InterPro" id="IPR003593">
    <property type="entry name" value="AAA+_ATPase"/>
</dbReference>
<feature type="domain" description="Bacterial type II secretion system protein E" evidence="4">
    <location>
        <begin position="370"/>
        <end position="384"/>
    </location>
</feature>
<comment type="similarity">
    <text evidence="1">Belongs to the GSP E family.</text>
</comment>
<gene>
    <name evidence="5" type="ordered locus">RPE_2663</name>
</gene>
<dbReference type="InterPro" id="IPR001482">
    <property type="entry name" value="T2SS/T4SS_dom"/>
</dbReference>
<dbReference type="GO" id="GO:0016887">
    <property type="term" value="F:ATP hydrolysis activity"/>
    <property type="evidence" value="ECO:0007669"/>
    <property type="project" value="TreeGrafter"/>
</dbReference>
<dbReference type="GO" id="GO:0005524">
    <property type="term" value="F:ATP binding"/>
    <property type="evidence" value="ECO:0007669"/>
    <property type="project" value="UniProtKB-KW"/>
</dbReference>
<dbReference type="InterPro" id="IPR007831">
    <property type="entry name" value="T2SS_GspE_N"/>
</dbReference>
<evidence type="ECO:0000259" key="4">
    <source>
        <dbReference type="PROSITE" id="PS00662"/>
    </source>
</evidence>
<proteinExistence type="inferred from homology"/>
<accession>Q07N84</accession>
<name>Q07N84_RHOP5</name>
<evidence type="ECO:0000256" key="1">
    <source>
        <dbReference type="ARBA" id="ARBA00006611"/>
    </source>
</evidence>
<dbReference type="SUPFAM" id="SSF52540">
    <property type="entry name" value="P-loop containing nucleoside triphosphate hydrolases"/>
    <property type="match status" value="1"/>
</dbReference>
<dbReference type="Gene3D" id="3.30.450.90">
    <property type="match status" value="1"/>
</dbReference>
<dbReference type="SUPFAM" id="SSF160246">
    <property type="entry name" value="EspE N-terminal domain-like"/>
    <property type="match status" value="1"/>
</dbReference>
<dbReference type="STRING" id="316055.RPE_2663"/>
<evidence type="ECO:0000256" key="2">
    <source>
        <dbReference type="ARBA" id="ARBA00022741"/>
    </source>
</evidence>
<dbReference type="AlphaFoldDB" id="Q07N84"/>
<dbReference type="EMBL" id="CP000463">
    <property type="protein sequence ID" value="ABJ06600.1"/>
    <property type="molecule type" value="Genomic_DNA"/>
</dbReference>
<evidence type="ECO:0000256" key="3">
    <source>
        <dbReference type="ARBA" id="ARBA00022840"/>
    </source>
</evidence>
<keyword evidence="2" id="KW-0547">Nucleotide-binding</keyword>
<dbReference type="PANTHER" id="PTHR30258">
    <property type="entry name" value="TYPE II SECRETION SYSTEM PROTEIN GSPE-RELATED"/>
    <property type="match status" value="1"/>
</dbReference>
<dbReference type="eggNOG" id="COG2804">
    <property type="taxonomic scope" value="Bacteria"/>
</dbReference>
<evidence type="ECO:0000313" key="5">
    <source>
        <dbReference type="EMBL" id="ABJ06600.1"/>
    </source>
</evidence>
<dbReference type="SMART" id="SM00382">
    <property type="entry name" value="AAA"/>
    <property type="match status" value="1"/>
</dbReference>
<keyword evidence="3" id="KW-0067">ATP-binding</keyword>
<dbReference type="HOGENOM" id="CLU_013446_10_3_5"/>
<sequence length="560" mass="60454">MNATAFAERLLDQTLTPAAMSAVRSGFDANDASYRKLLDLSGLRPSDFADLVAAAHNLSRVGLDALRNGEPLIEKFSRPFLLEAGLFPYRATNSTLRLAIADPARTEAIDAIAMTMGQQVILEIASFEDIEIALEFGISAEKAGDEARGEDDAVSHDIDSLRDLASGAPVVRALEEIFERAAAMRATDIHIEPLQHHFQVRARVDGVMQSLPTVRGIALRALISRVKILAGINIAEHRIPQDGRTRIRARGREFDIRVATMPTTGGEAAILRLLERGNRLAEFGQFGFTARDDAALRRQLAMPHGLFVVTGPTGSGKTTTLAAAIALLNDSTRKILTIEDPVEYEIPGVAQSQVRPTVGLTFVSALKAFLRQDPDVIMVGEVRDTETAKIAIQAALTGHLVMTTLHTNSAAAAVTRLIDIGIEPYLLASTLTAVVGQRLVRVLCPDCRRATAVTGERCATDPRLAALGVKEQTVLHEPVGCERCGQTGYRGRRAIFEVLEITDPVRRLILAGADDVAIETQARSDGMTTMVEDGLARCFNGITSLDEIFRVAALRATQSA</sequence>
<protein>
    <submittedName>
        <fullName evidence="5">Type II secretion system protein E</fullName>
    </submittedName>
</protein>
<dbReference type="InterPro" id="IPR027417">
    <property type="entry name" value="P-loop_NTPase"/>
</dbReference>
<reference evidence="5" key="1">
    <citation type="submission" date="2006-09" db="EMBL/GenBank/DDBJ databases">
        <title>Complete sequence of Rhodopseudomonas palustris BisA53.</title>
        <authorList>
            <consortium name="US DOE Joint Genome Institute"/>
            <person name="Copeland A."/>
            <person name="Lucas S."/>
            <person name="Lapidus A."/>
            <person name="Barry K."/>
            <person name="Detter J.C."/>
            <person name="Glavina del Rio T."/>
            <person name="Hammon N."/>
            <person name="Israni S."/>
            <person name="Dalin E."/>
            <person name="Tice H."/>
            <person name="Pitluck S."/>
            <person name="Chain P."/>
            <person name="Malfatti S."/>
            <person name="Shin M."/>
            <person name="Vergez L."/>
            <person name="Schmutz J."/>
            <person name="Larimer F."/>
            <person name="Land M."/>
            <person name="Hauser L."/>
            <person name="Pelletier D.A."/>
            <person name="Kyrpides N."/>
            <person name="Kim E."/>
            <person name="Harwood C.S."/>
            <person name="Oda Y."/>
            <person name="Richardson P."/>
        </authorList>
    </citation>
    <scope>NUCLEOTIDE SEQUENCE [LARGE SCALE GENOMIC DNA]</scope>
    <source>
        <strain evidence="5">BisA53</strain>
    </source>
</reference>
<dbReference type="Pfam" id="PF05157">
    <property type="entry name" value="MshEN"/>
    <property type="match status" value="1"/>
</dbReference>
<dbReference type="CDD" id="cd01129">
    <property type="entry name" value="PulE-GspE-like"/>
    <property type="match status" value="1"/>
</dbReference>
<dbReference type="GO" id="GO:0005886">
    <property type="term" value="C:plasma membrane"/>
    <property type="evidence" value="ECO:0007669"/>
    <property type="project" value="TreeGrafter"/>
</dbReference>
<dbReference type="KEGG" id="rpe:RPE_2663"/>
<dbReference type="OrthoDB" id="9804785at2"/>
<organism evidence="5">
    <name type="scientific">Rhodopseudomonas palustris (strain BisA53)</name>
    <dbReference type="NCBI Taxonomy" id="316055"/>
    <lineage>
        <taxon>Bacteria</taxon>
        <taxon>Pseudomonadati</taxon>
        <taxon>Pseudomonadota</taxon>
        <taxon>Alphaproteobacteria</taxon>
        <taxon>Hyphomicrobiales</taxon>
        <taxon>Nitrobacteraceae</taxon>
        <taxon>Rhodopseudomonas</taxon>
    </lineage>
</organism>
<dbReference type="FunFam" id="3.40.50.300:FF:000398">
    <property type="entry name" value="Type IV pilus assembly ATPase PilB"/>
    <property type="match status" value="1"/>
</dbReference>
<dbReference type="Gene3D" id="3.30.300.160">
    <property type="entry name" value="Type II secretion system, protein E, N-terminal domain"/>
    <property type="match status" value="1"/>
</dbReference>
<dbReference type="PANTHER" id="PTHR30258:SF2">
    <property type="entry name" value="COMG OPERON PROTEIN 1"/>
    <property type="match status" value="1"/>
</dbReference>
<dbReference type="InterPro" id="IPR037257">
    <property type="entry name" value="T2SS_E_N_sf"/>
</dbReference>
<dbReference type="Pfam" id="PF00437">
    <property type="entry name" value="T2SSE"/>
    <property type="match status" value="1"/>
</dbReference>